<dbReference type="AlphaFoldDB" id="A0A1Y2G9X3"/>
<name>A0A1Y2G9X3_9FUNG</name>
<dbReference type="GeneID" id="33561651"/>
<dbReference type="EMBL" id="MCFF01000052">
    <property type="protein sequence ID" value="ORZ05132.1"/>
    <property type="molecule type" value="Genomic_DNA"/>
</dbReference>
<dbReference type="InParanoid" id="A0A1Y2G9X3"/>
<accession>A0A1Y2G9X3</accession>
<dbReference type="InterPro" id="IPR036388">
    <property type="entry name" value="WH-like_DNA-bd_sf"/>
</dbReference>
<evidence type="ECO:0000256" key="3">
    <source>
        <dbReference type="ARBA" id="ARBA00017934"/>
    </source>
</evidence>
<sequence length="203" mass="23214">MSDVTASNAAAGLSQSPALASGFQFPSIHNFPPFYTLQPTASTWKNQAELWSTIIMRYYKHHRLYQLDLDDTAVNDQLFNNQRINRRLKPETIQAIVDVMVKKGDAEWDATSKKRRAIVYWRKPEDWAEMILAWVFELGLNNSILTFYEIAHGEDSEGQEFHNIHPTVLQKTMEVLVRRGIAATFQGATFEEMGVKFFNAGAK</sequence>
<evidence type="ECO:0000256" key="5">
    <source>
        <dbReference type="ARBA" id="ARBA00022490"/>
    </source>
</evidence>
<keyword evidence="6" id="KW-0653">Protein transport</keyword>
<protein>
    <recommendedName>
        <fullName evidence="3">Vacuolar protein-sorting-associated protein 25</fullName>
    </recommendedName>
    <alternativeName>
        <fullName evidence="7">ESCRT-II complex subunit VPS25</fullName>
    </alternativeName>
</protein>
<dbReference type="FunCoup" id="A0A1Y2G9X3">
    <property type="interactions" value="303"/>
</dbReference>
<dbReference type="GO" id="GO:0000814">
    <property type="term" value="C:ESCRT II complex"/>
    <property type="evidence" value="ECO:0007669"/>
    <property type="project" value="InterPro"/>
</dbReference>
<dbReference type="InterPro" id="IPR008570">
    <property type="entry name" value="ESCRT-II_cplx_Vps25-sub"/>
</dbReference>
<reference evidence="8 9" key="1">
    <citation type="submission" date="2016-07" db="EMBL/GenBank/DDBJ databases">
        <title>Pervasive Adenine N6-methylation of Active Genes in Fungi.</title>
        <authorList>
            <consortium name="DOE Joint Genome Institute"/>
            <person name="Mondo S.J."/>
            <person name="Dannebaum R.O."/>
            <person name="Kuo R.C."/>
            <person name="Labutti K."/>
            <person name="Haridas S."/>
            <person name="Kuo A."/>
            <person name="Salamov A."/>
            <person name="Ahrendt S.R."/>
            <person name="Lipzen A."/>
            <person name="Sullivan W."/>
            <person name="Andreopoulos W.B."/>
            <person name="Clum A."/>
            <person name="Lindquist E."/>
            <person name="Daum C."/>
            <person name="Ramamoorthy G.K."/>
            <person name="Gryganskyi A."/>
            <person name="Culley D."/>
            <person name="Magnuson J.K."/>
            <person name="James T.Y."/>
            <person name="O'Malley M.A."/>
            <person name="Stajich J.E."/>
            <person name="Spatafora J.W."/>
            <person name="Visel A."/>
            <person name="Grigoriev I.V."/>
        </authorList>
    </citation>
    <scope>NUCLEOTIDE SEQUENCE [LARGE SCALE GENOMIC DNA]</scope>
    <source>
        <strain evidence="8 9">NRRL 3116</strain>
    </source>
</reference>
<comment type="similarity">
    <text evidence="2">Belongs to the VPS25 family.</text>
</comment>
<dbReference type="GO" id="GO:0005198">
    <property type="term" value="F:structural molecule activity"/>
    <property type="evidence" value="ECO:0007669"/>
    <property type="project" value="TreeGrafter"/>
</dbReference>
<dbReference type="OrthoDB" id="245150at2759"/>
<proteinExistence type="inferred from homology"/>
<dbReference type="InterPro" id="IPR014041">
    <property type="entry name" value="ESCRT-II_cplx_Vps25-sub_N"/>
</dbReference>
<dbReference type="FunFam" id="1.10.10.10:FF:000141">
    <property type="entry name" value="vacuolar protein-sorting-associated protein 25"/>
    <property type="match status" value="1"/>
</dbReference>
<dbReference type="InterPro" id="IPR036390">
    <property type="entry name" value="WH_DNA-bd_sf"/>
</dbReference>
<gene>
    <name evidence="8" type="ORF">BCR41DRAFT_188810</name>
</gene>
<dbReference type="RefSeq" id="XP_021876907.1">
    <property type="nucleotide sequence ID" value="XM_022019806.1"/>
</dbReference>
<dbReference type="GO" id="GO:0043328">
    <property type="term" value="P:protein transport to vacuole involved in ubiquitin-dependent protein catabolic process via the multivesicular body sorting pathway"/>
    <property type="evidence" value="ECO:0007669"/>
    <property type="project" value="TreeGrafter"/>
</dbReference>
<dbReference type="FunFam" id="1.10.10.570:FF:000003">
    <property type="entry name" value="Vacuolar protein-sorting-associated protein 25"/>
    <property type="match status" value="1"/>
</dbReference>
<evidence type="ECO:0000256" key="2">
    <source>
        <dbReference type="ARBA" id="ARBA00009674"/>
    </source>
</evidence>
<evidence type="ECO:0000313" key="8">
    <source>
        <dbReference type="EMBL" id="ORZ05132.1"/>
    </source>
</evidence>
<keyword evidence="4" id="KW-0813">Transport</keyword>
<dbReference type="PANTHER" id="PTHR13149:SF0">
    <property type="entry name" value="VACUOLAR PROTEIN-SORTING-ASSOCIATED PROTEIN 25"/>
    <property type="match status" value="1"/>
</dbReference>
<dbReference type="Gene3D" id="1.10.10.10">
    <property type="entry name" value="Winged helix-like DNA-binding domain superfamily/Winged helix DNA-binding domain"/>
    <property type="match status" value="1"/>
</dbReference>
<dbReference type="GO" id="GO:0016236">
    <property type="term" value="P:macroautophagy"/>
    <property type="evidence" value="ECO:0007669"/>
    <property type="project" value="UniProtKB-ARBA"/>
</dbReference>
<evidence type="ECO:0000256" key="6">
    <source>
        <dbReference type="ARBA" id="ARBA00022927"/>
    </source>
</evidence>
<comment type="caution">
    <text evidence="8">The sequence shown here is derived from an EMBL/GenBank/DDBJ whole genome shotgun (WGS) entry which is preliminary data.</text>
</comment>
<evidence type="ECO:0000313" key="9">
    <source>
        <dbReference type="Proteomes" id="UP000193648"/>
    </source>
</evidence>
<evidence type="ECO:0000256" key="7">
    <source>
        <dbReference type="ARBA" id="ARBA00030094"/>
    </source>
</evidence>
<organism evidence="8 9">
    <name type="scientific">Lobosporangium transversale</name>
    <dbReference type="NCBI Taxonomy" id="64571"/>
    <lineage>
        <taxon>Eukaryota</taxon>
        <taxon>Fungi</taxon>
        <taxon>Fungi incertae sedis</taxon>
        <taxon>Mucoromycota</taxon>
        <taxon>Mortierellomycotina</taxon>
        <taxon>Mortierellomycetes</taxon>
        <taxon>Mortierellales</taxon>
        <taxon>Mortierellaceae</taxon>
        <taxon>Lobosporangium</taxon>
    </lineage>
</organism>
<keyword evidence="9" id="KW-1185">Reference proteome</keyword>
<dbReference type="Proteomes" id="UP000193648">
    <property type="component" value="Unassembled WGS sequence"/>
</dbReference>
<evidence type="ECO:0000256" key="1">
    <source>
        <dbReference type="ARBA" id="ARBA00004496"/>
    </source>
</evidence>
<dbReference type="PANTHER" id="PTHR13149">
    <property type="entry name" value="VACUOLAR PROTEIN SORTING-ASSOCIATED PROTEIN VPS25"/>
    <property type="match status" value="1"/>
</dbReference>
<dbReference type="Pfam" id="PF05871">
    <property type="entry name" value="ESCRT-II"/>
    <property type="match status" value="1"/>
</dbReference>
<dbReference type="Gene3D" id="1.10.10.570">
    <property type="entry name" value="Winged helix' DNA-binding domain. Chain C. Domain 1"/>
    <property type="match status" value="1"/>
</dbReference>
<evidence type="ECO:0000256" key="4">
    <source>
        <dbReference type="ARBA" id="ARBA00022448"/>
    </source>
</evidence>
<dbReference type="SUPFAM" id="SSF46785">
    <property type="entry name" value="Winged helix' DNA-binding domain"/>
    <property type="match status" value="2"/>
</dbReference>
<comment type="subcellular location">
    <subcellularLocation>
        <location evidence="1">Cytoplasm</location>
    </subcellularLocation>
</comment>
<keyword evidence="5" id="KW-0963">Cytoplasm</keyword>
<dbReference type="GO" id="GO:0042803">
    <property type="term" value="F:protein homodimerization activity"/>
    <property type="evidence" value="ECO:0007669"/>
    <property type="project" value="TreeGrafter"/>
</dbReference>
<dbReference type="STRING" id="64571.A0A1Y2G9X3"/>